<name>A0AAD1TIE9_PELCU</name>
<dbReference type="AlphaFoldDB" id="A0AAD1TIE9"/>
<gene>
    <name evidence="1" type="ORF">PECUL_23A047103</name>
</gene>
<proteinExistence type="predicted"/>
<organism evidence="1 2">
    <name type="scientific">Pelobates cultripes</name>
    <name type="common">Western spadefoot toad</name>
    <dbReference type="NCBI Taxonomy" id="61616"/>
    <lineage>
        <taxon>Eukaryota</taxon>
        <taxon>Metazoa</taxon>
        <taxon>Chordata</taxon>
        <taxon>Craniata</taxon>
        <taxon>Vertebrata</taxon>
        <taxon>Euteleostomi</taxon>
        <taxon>Amphibia</taxon>
        <taxon>Batrachia</taxon>
        <taxon>Anura</taxon>
        <taxon>Pelobatoidea</taxon>
        <taxon>Pelobatidae</taxon>
        <taxon>Pelobates</taxon>
    </lineage>
</organism>
<dbReference type="EMBL" id="OW240923">
    <property type="protein sequence ID" value="CAH2324133.1"/>
    <property type="molecule type" value="Genomic_DNA"/>
</dbReference>
<sequence>MTFRSTTSAKSNFTSLYYWLAGPLAASPPAEPDCVPSEPVLIVRLMERNWNSKAKDNEVLYCEHQSDILQAATNVSCTSGQIWNLMELTLRKYNQINTADK</sequence>
<accession>A0AAD1TIE9</accession>
<reference evidence="1" key="1">
    <citation type="submission" date="2022-03" db="EMBL/GenBank/DDBJ databases">
        <authorList>
            <person name="Alioto T."/>
            <person name="Alioto T."/>
            <person name="Gomez Garrido J."/>
        </authorList>
    </citation>
    <scope>NUCLEOTIDE SEQUENCE</scope>
</reference>
<evidence type="ECO:0000313" key="1">
    <source>
        <dbReference type="EMBL" id="CAH2324133.1"/>
    </source>
</evidence>
<keyword evidence="2" id="KW-1185">Reference proteome</keyword>
<dbReference type="Proteomes" id="UP001295444">
    <property type="component" value="Chromosome 12"/>
</dbReference>
<protein>
    <submittedName>
        <fullName evidence="1">Uncharacterized protein</fullName>
    </submittedName>
</protein>
<evidence type="ECO:0000313" key="2">
    <source>
        <dbReference type="Proteomes" id="UP001295444"/>
    </source>
</evidence>